<protein>
    <submittedName>
        <fullName evidence="1">Uncharacterized protein</fullName>
    </submittedName>
</protein>
<reference evidence="2" key="1">
    <citation type="journal article" date="2019" name="Int. J. Syst. Evol. Microbiol.">
        <title>The Global Catalogue of Microorganisms (GCM) 10K type strain sequencing project: providing services to taxonomists for standard genome sequencing and annotation.</title>
        <authorList>
            <consortium name="The Broad Institute Genomics Platform"/>
            <consortium name="The Broad Institute Genome Sequencing Center for Infectious Disease"/>
            <person name="Wu L."/>
            <person name="Ma J."/>
        </authorList>
    </citation>
    <scope>NUCLEOTIDE SEQUENCE [LARGE SCALE GENOMIC DNA]</scope>
    <source>
        <strain evidence="2">JCM 17338</strain>
    </source>
</reference>
<dbReference type="Proteomes" id="UP001501081">
    <property type="component" value="Unassembled WGS sequence"/>
</dbReference>
<accession>A0ABP7QCK9</accession>
<name>A0ABP7QCK9_9SPHI</name>
<evidence type="ECO:0000313" key="2">
    <source>
        <dbReference type="Proteomes" id="UP001501081"/>
    </source>
</evidence>
<evidence type="ECO:0000313" key="1">
    <source>
        <dbReference type="EMBL" id="GAA3980089.1"/>
    </source>
</evidence>
<gene>
    <name evidence="1" type="ORF">GCM10022246_35170</name>
</gene>
<keyword evidence="2" id="KW-1185">Reference proteome</keyword>
<sequence length="39" mass="4523">MFKTLYNRLKADGYKDNKGKGIKNLILTIMYNPFGLKTN</sequence>
<comment type="caution">
    <text evidence="1">The sequence shown here is derived from an EMBL/GenBank/DDBJ whole genome shotgun (WGS) entry which is preliminary data.</text>
</comment>
<organism evidence="1 2">
    <name type="scientific">Pedobacter ginsengiterrae</name>
    <dbReference type="NCBI Taxonomy" id="871696"/>
    <lineage>
        <taxon>Bacteria</taxon>
        <taxon>Pseudomonadati</taxon>
        <taxon>Bacteroidota</taxon>
        <taxon>Sphingobacteriia</taxon>
        <taxon>Sphingobacteriales</taxon>
        <taxon>Sphingobacteriaceae</taxon>
        <taxon>Pedobacter</taxon>
    </lineage>
</organism>
<dbReference type="EMBL" id="BAABAK010000019">
    <property type="protein sequence ID" value="GAA3980089.1"/>
    <property type="molecule type" value="Genomic_DNA"/>
</dbReference>
<proteinExistence type="predicted"/>